<feature type="region of interest" description="Disordered" evidence="1">
    <location>
        <begin position="1"/>
        <end position="50"/>
    </location>
</feature>
<evidence type="ECO:0000256" key="1">
    <source>
        <dbReference type="SAM" id="MobiDB-lite"/>
    </source>
</evidence>
<accession>A0A4R5KW39</accession>
<gene>
    <name evidence="2" type="ORF">E1757_07815</name>
</gene>
<dbReference type="InterPro" id="IPR025097">
    <property type="entry name" value="DUF4023"/>
</dbReference>
<proteinExistence type="predicted"/>
<dbReference type="AlphaFoldDB" id="A0A4R5KW39"/>
<feature type="compositionally biased region" description="Basic and acidic residues" evidence="1">
    <location>
        <begin position="24"/>
        <end position="43"/>
    </location>
</feature>
<protein>
    <submittedName>
        <fullName evidence="2">DUF4023 domain-containing protein</fullName>
    </submittedName>
</protein>
<evidence type="ECO:0000313" key="3">
    <source>
        <dbReference type="Proteomes" id="UP000295636"/>
    </source>
</evidence>
<keyword evidence="3" id="KW-1185">Reference proteome</keyword>
<dbReference type="Proteomes" id="UP000295636">
    <property type="component" value="Unassembled WGS sequence"/>
</dbReference>
<sequence>MLKQEGGPAVTQQQEQNSIRKLKEKQAKDEQNRKRQGDGHPDKSLPNNRH</sequence>
<comment type="caution">
    <text evidence="2">The sequence shown here is derived from an EMBL/GenBank/DDBJ whole genome shotgun (WGS) entry which is preliminary data.</text>
</comment>
<reference evidence="2 3" key="1">
    <citation type="submission" date="2019-03" db="EMBL/GenBank/DDBJ databases">
        <title>This is whole genome sequence of Paenibacillus sp MS74 strain.</title>
        <authorList>
            <person name="Trinh H.N."/>
        </authorList>
    </citation>
    <scope>NUCLEOTIDE SEQUENCE [LARGE SCALE GENOMIC DNA]</scope>
    <source>
        <strain evidence="2 3">MS74</strain>
    </source>
</reference>
<organism evidence="2 3">
    <name type="scientific">Paenibacillus piri</name>
    <dbReference type="NCBI Taxonomy" id="2547395"/>
    <lineage>
        <taxon>Bacteria</taxon>
        <taxon>Bacillati</taxon>
        <taxon>Bacillota</taxon>
        <taxon>Bacilli</taxon>
        <taxon>Bacillales</taxon>
        <taxon>Paenibacillaceae</taxon>
        <taxon>Paenibacillus</taxon>
    </lineage>
</organism>
<dbReference type="OrthoDB" id="2631586at2"/>
<dbReference type="EMBL" id="SMRT01000002">
    <property type="protein sequence ID" value="TDF99722.1"/>
    <property type="molecule type" value="Genomic_DNA"/>
</dbReference>
<dbReference type="Pfam" id="PF13215">
    <property type="entry name" value="DUF4023"/>
    <property type="match status" value="1"/>
</dbReference>
<name>A0A4R5KW39_9BACL</name>
<evidence type="ECO:0000313" key="2">
    <source>
        <dbReference type="EMBL" id="TDF99722.1"/>
    </source>
</evidence>
<feature type="compositionally biased region" description="Polar residues" evidence="1">
    <location>
        <begin position="10"/>
        <end position="19"/>
    </location>
</feature>